<evidence type="ECO:0000259" key="11">
    <source>
        <dbReference type="PROSITE" id="PS50206"/>
    </source>
</evidence>
<comment type="similarity">
    <text evidence="10">In the N-terminal section; belongs to the HesA/MoeB/ThiF family. UBA4 subfamily.</text>
</comment>
<keyword evidence="13" id="KW-1185">Reference proteome</keyword>
<evidence type="ECO:0000256" key="8">
    <source>
        <dbReference type="ARBA" id="ARBA00022840"/>
    </source>
</evidence>
<dbReference type="Pfam" id="PF00899">
    <property type="entry name" value="ThiF"/>
    <property type="match status" value="1"/>
</dbReference>
<comment type="catalytic activity">
    <reaction evidence="10">
        <text>[molybdopterin-synthase sulfur-carrier protein]-C-terminal Gly-Gly + ATP + H(+) = [molybdopterin-synthase sulfur-carrier protein]-C-terminal Gly-Gly-AMP + diphosphate</text>
        <dbReference type="Rhea" id="RHEA:43616"/>
        <dbReference type="Rhea" id="RHEA-COMP:12159"/>
        <dbReference type="Rhea" id="RHEA-COMP:12202"/>
        <dbReference type="ChEBI" id="CHEBI:15378"/>
        <dbReference type="ChEBI" id="CHEBI:30616"/>
        <dbReference type="ChEBI" id="CHEBI:33019"/>
        <dbReference type="ChEBI" id="CHEBI:90618"/>
        <dbReference type="ChEBI" id="CHEBI:90778"/>
        <dbReference type="EC" id="2.7.7.80"/>
    </reaction>
</comment>
<dbReference type="Proteomes" id="UP001497512">
    <property type="component" value="Chromosome 19"/>
</dbReference>
<evidence type="ECO:0000256" key="1">
    <source>
        <dbReference type="ARBA" id="ARBA00004514"/>
    </source>
</evidence>
<organism evidence="12 13">
    <name type="scientific">Sphagnum troendelagicum</name>
    <dbReference type="NCBI Taxonomy" id="128251"/>
    <lineage>
        <taxon>Eukaryota</taxon>
        <taxon>Viridiplantae</taxon>
        <taxon>Streptophyta</taxon>
        <taxon>Embryophyta</taxon>
        <taxon>Bryophyta</taxon>
        <taxon>Sphagnophytina</taxon>
        <taxon>Sphagnopsida</taxon>
        <taxon>Sphagnales</taxon>
        <taxon>Sphagnaceae</taxon>
        <taxon>Sphagnum</taxon>
    </lineage>
</organism>
<feature type="binding site" evidence="10">
    <location>
        <position position="233"/>
    </location>
    <ligand>
        <name>Zn(2+)</name>
        <dbReference type="ChEBI" id="CHEBI:29105"/>
    </ligand>
</feature>
<keyword evidence="3 10" id="KW-0808">Transferase</keyword>
<comment type="cofactor">
    <cofactor evidence="10">
        <name>Zn(2+)</name>
        <dbReference type="ChEBI" id="CHEBI:29105"/>
    </cofactor>
    <text evidence="10">Binds 1 zinc ion per subunit.</text>
</comment>
<dbReference type="SMART" id="SM00450">
    <property type="entry name" value="RHOD"/>
    <property type="match status" value="1"/>
</dbReference>
<feature type="binding site" evidence="10">
    <location>
        <begin position="131"/>
        <end position="135"/>
    </location>
    <ligand>
        <name>ATP</name>
        <dbReference type="ChEBI" id="CHEBI:30616"/>
    </ligand>
</feature>
<dbReference type="SUPFAM" id="SSF69572">
    <property type="entry name" value="Activating enzymes of the ubiquitin-like proteins"/>
    <property type="match status" value="1"/>
</dbReference>
<comment type="catalytic activity">
    <reaction evidence="10">
        <text>[molybdopterin-synthase sulfur-carrier protein]-C-terminal Gly-Gly-AMP + S-sulfanyl-L-cysteinyl-[cysteine desulfurase] + AH2 = [molybdopterin-synthase sulfur-carrier protein]-C-terminal-Gly-aminoethanethioate + L-cysteinyl-[cysteine desulfurase] + A + AMP + 2 H(+)</text>
        <dbReference type="Rhea" id="RHEA:48612"/>
        <dbReference type="Rhea" id="RHEA-COMP:12157"/>
        <dbReference type="Rhea" id="RHEA-COMP:12158"/>
        <dbReference type="Rhea" id="RHEA-COMP:12159"/>
        <dbReference type="Rhea" id="RHEA-COMP:19907"/>
        <dbReference type="ChEBI" id="CHEBI:13193"/>
        <dbReference type="ChEBI" id="CHEBI:15378"/>
        <dbReference type="ChEBI" id="CHEBI:17499"/>
        <dbReference type="ChEBI" id="CHEBI:29950"/>
        <dbReference type="ChEBI" id="CHEBI:61963"/>
        <dbReference type="ChEBI" id="CHEBI:90618"/>
        <dbReference type="ChEBI" id="CHEBI:232372"/>
        <dbReference type="ChEBI" id="CHEBI:456215"/>
        <dbReference type="EC" id="2.8.1.11"/>
    </reaction>
</comment>
<evidence type="ECO:0000256" key="5">
    <source>
        <dbReference type="ARBA" id="ARBA00022723"/>
    </source>
</evidence>
<feature type="domain" description="Rhodanese" evidence="11">
    <location>
        <begin position="363"/>
        <end position="461"/>
    </location>
</feature>
<keyword evidence="7 10" id="KW-0862">Zinc</keyword>
<feature type="binding site" evidence="10">
    <location>
        <position position="311"/>
    </location>
    <ligand>
        <name>Zn(2+)</name>
        <dbReference type="ChEBI" id="CHEBI:29105"/>
    </ligand>
</feature>
<dbReference type="EMBL" id="OZ019911">
    <property type="protein sequence ID" value="CAK9213711.1"/>
    <property type="molecule type" value="Genomic_DNA"/>
</dbReference>
<dbReference type="InterPro" id="IPR045886">
    <property type="entry name" value="ThiF/MoeB/HesA"/>
</dbReference>
<dbReference type="PANTHER" id="PTHR10953:SF102">
    <property type="entry name" value="ADENYLYLTRANSFERASE AND SULFURTRANSFERASE MOCS3"/>
    <property type="match status" value="1"/>
</dbReference>
<dbReference type="HAMAP" id="MF_03049">
    <property type="entry name" value="MOCS3_Uba4"/>
    <property type="match status" value="1"/>
</dbReference>
<dbReference type="InterPro" id="IPR036873">
    <property type="entry name" value="Rhodanese-like_dom_sf"/>
</dbReference>
<evidence type="ECO:0000256" key="10">
    <source>
        <dbReference type="HAMAP-Rule" id="MF_03049"/>
    </source>
</evidence>
<dbReference type="NCBIfam" id="NF004281">
    <property type="entry name" value="PRK05690.1"/>
    <property type="match status" value="1"/>
</dbReference>
<dbReference type="Gene3D" id="3.40.250.10">
    <property type="entry name" value="Rhodanese-like domain"/>
    <property type="match status" value="1"/>
</dbReference>
<keyword evidence="8 10" id="KW-0067">ATP-binding</keyword>
<evidence type="ECO:0000256" key="6">
    <source>
        <dbReference type="ARBA" id="ARBA00022741"/>
    </source>
</evidence>
<accession>A0ABP0U6I3</accession>
<protein>
    <recommendedName>
        <fullName evidence="10">Adenylyltransferase and sulfurtransferase MOCS3</fullName>
    </recommendedName>
    <alternativeName>
        <fullName evidence="10">Molybdenum cofactor synthesis protein 3</fullName>
    </alternativeName>
    <domain>
        <recommendedName>
            <fullName evidence="10">Molybdopterin-synthase adenylyltransferase</fullName>
            <ecNumber evidence="10">2.7.7.80</ecNumber>
        </recommendedName>
        <alternativeName>
            <fullName evidence="10">Adenylyltransferase MOCS3</fullName>
        </alternativeName>
        <alternativeName>
            <fullName evidence="10">Sulfur carrier protein MOCS2A adenylyltransferase</fullName>
        </alternativeName>
    </domain>
    <domain>
        <recommendedName>
            <fullName evidence="10">Molybdopterin-synthase sulfurtransferase</fullName>
            <ecNumber evidence="10">2.8.1.11</ecNumber>
        </recommendedName>
        <alternativeName>
            <fullName evidence="10">Sulfurtransferase MOCS3</fullName>
        </alternativeName>
        <alternativeName>
            <fullName evidence="10">Sulfur carrier protein MOCS2A sulfurtransferase</fullName>
        </alternativeName>
    </domain>
</protein>
<dbReference type="Gene3D" id="3.40.50.720">
    <property type="entry name" value="NAD(P)-binding Rossmann-like Domain"/>
    <property type="match status" value="1"/>
</dbReference>
<keyword evidence="9 10" id="KW-0511">Multifunctional enzyme</keyword>
<keyword evidence="5 10" id="KW-0479">Metal-binding</keyword>
<dbReference type="InterPro" id="IPR035985">
    <property type="entry name" value="Ubiquitin-activating_enz"/>
</dbReference>
<keyword evidence="10" id="KW-0501">Molybdenum cofactor biosynthesis</keyword>
<dbReference type="InterPro" id="IPR028885">
    <property type="entry name" value="MOCS3/Uba4"/>
</dbReference>
<comment type="subcellular location">
    <subcellularLocation>
        <location evidence="1">Cytoplasm</location>
        <location evidence="1">Cytosol</location>
    </subcellularLocation>
</comment>
<keyword evidence="4 10" id="KW-0819">tRNA processing</keyword>
<dbReference type="InterPro" id="IPR000594">
    <property type="entry name" value="ThiF_NAD_FAD-bd"/>
</dbReference>
<keyword evidence="6 10" id="KW-0547">Nucleotide-binding</keyword>
<dbReference type="EC" id="2.7.7.80" evidence="10"/>
<evidence type="ECO:0000256" key="7">
    <source>
        <dbReference type="ARBA" id="ARBA00022833"/>
    </source>
</evidence>
<comment type="pathway">
    <text evidence="10">tRNA modification; 5-methoxycarbonylmethyl-2-thiouridine-tRNA biosynthesis.</text>
</comment>
<sequence>MADLSAELHKLRVENALLKKQVSLLTANGNLSQNPTAISSGGYAGDAAASAFPEEVQWIAGAGHSLSGLEIRRYSRQLLLPSFGVEAQQKLAKASVLVVGAGGLGSPVLLYLAASGVGCLGIMDPDSVELHNLHRQVIHSEALVGELKVKSAAATCLAINSSLRVQEYAFALEAANALEVISDYDIVVDASDNVATRYLISDACIVANKPLVSGAALGMDGQLTVYNHAQGPCYRCLFPTPPSQSACQRCADAGVLGVVPGIVGTFQALEVIKILTGVGEPFSERMLVFDALSTRIRTVNLRGRNPECAACGDNPQVDRRTLPEFDYEAFTSSPLCDAPPPRQQIVGEDQSITCRGYKEVREAHEAHLLLDVREQHEYAIAALPSSLNIPFSLLPQQRDAIVAAAEVTTSLGVKSLPVYVICRRGNDSQAAVNELRSFGLSAYDITGGFQSWVQDVDPNFPFF</sequence>
<dbReference type="CDD" id="cd00757">
    <property type="entry name" value="ThiF_MoeB_HesA_family"/>
    <property type="match status" value="1"/>
</dbReference>
<feature type="binding site" evidence="10">
    <location>
        <position position="236"/>
    </location>
    <ligand>
        <name>Zn(2+)</name>
        <dbReference type="ChEBI" id="CHEBI:29105"/>
    </ligand>
</feature>
<feature type="binding site" evidence="10">
    <location>
        <position position="103"/>
    </location>
    <ligand>
        <name>ATP</name>
        <dbReference type="ChEBI" id="CHEBI:30616"/>
    </ligand>
</feature>
<name>A0ABP0U6I3_9BRYO</name>
<evidence type="ECO:0000256" key="3">
    <source>
        <dbReference type="ARBA" id="ARBA00022679"/>
    </source>
</evidence>
<feature type="binding site" evidence="10">
    <location>
        <position position="124"/>
    </location>
    <ligand>
        <name>ATP</name>
        <dbReference type="ChEBI" id="CHEBI:30616"/>
    </ligand>
</feature>
<proteinExistence type="inferred from homology"/>
<dbReference type="PANTHER" id="PTHR10953">
    <property type="entry name" value="UBIQUITIN-ACTIVATING ENZYME E1"/>
    <property type="match status" value="1"/>
</dbReference>
<dbReference type="PROSITE" id="PS50206">
    <property type="entry name" value="RHODANESE_3"/>
    <property type="match status" value="1"/>
</dbReference>
<dbReference type="Pfam" id="PF00581">
    <property type="entry name" value="Rhodanese"/>
    <property type="match status" value="1"/>
</dbReference>
<dbReference type="EC" id="2.8.1.11" evidence="10"/>
<gene>
    <name evidence="10" type="primary">MOCS3</name>
    <name evidence="10" type="synonym">CNX5</name>
    <name evidence="10" type="synonym">UBA4</name>
    <name evidence="12" type="ORF">CSSPTR1EN2_LOCUS11901</name>
</gene>
<feature type="active site" description="Glycyl thioester intermediate; for adenylyltransferase activity" evidence="10">
    <location>
        <position position="250"/>
    </location>
</feature>
<evidence type="ECO:0000313" key="13">
    <source>
        <dbReference type="Proteomes" id="UP001497512"/>
    </source>
</evidence>
<evidence type="ECO:0000313" key="12">
    <source>
        <dbReference type="EMBL" id="CAK9213711.1"/>
    </source>
</evidence>
<evidence type="ECO:0000256" key="2">
    <source>
        <dbReference type="ARBA" id="ARBA00022490"/>
    </source>
</evidence>
<dbReference type="InterPro" id="IPR001763">
    <property type="entry name" value="Rhodanese-like_dom"/>
</dbReference>
<reference evidence="12" key="1">
    <citation type="submission" date="2024-02" db="EMBL/GenBank/DDBJ databases">
        <authorList>
            <consortium name="ELIXIR-Norway"/>
            <consortium name="Elixir Norway"/>
        </authorList>
    </citation>
    <scope>NUCLEOTIDE SEQUENCE</scope>
</reference>
<feature type="binding site" evidence="10">
    <location>
        <position position="308"/>
    </location>
    <ligand>
        <name>Zn(2+)</name>
        <dbReference type="ChEBI" id="CHEBI:29105"/>
    </ligand>
</feature>
<feature type="binding site" evidence="10">
    <location>
        <position position="148"/>
    </location>
    <ligand>
        <name>ATP</name>
        <dbReference type="ChEBI" id="CHEBI:30616"/>
    </ligand>
</feature>
<evidence type="ECO:0000256" key="4">
    <source>
        <dbReference type="ARBA" id="ARBA00022694"/>
    </source>
</evidence>
<keyword evidence="2 10" id="KW-0963">Cytoplasm</keyword>
<comment type="pathway">
    <text evidence="10">Cofactor biosynthesis; molybdopterin biosynthesis.</text>
</comment>
<feature type="active site" description="Cysteine persulfide intermediate; for sulfurtransferase activity" evidence="10">
    <location>
        <position position="422"/>
    </location>
</feature>
<evidence type="ECO:0000256" key="9">
    <source>
        <dbReference type="ARBA" id="ARBA00023268"/>
    </source>
</evidence>
<feature type="binding site" evidence="10">
    <location>
        <begin position="192"/>
        <end position="193"/>
    </location>
    <ligand>
        <name>ATP</name>
        <dbReference type="ChEBI" id="CHEBI:30616"/>
    </ligand>
</feature>
<comment type="function">
    <text evidence="10">Plays a central role in 2-thiolation of mcm(5)S(2)U at tRNA wobble positions of cytosolic tRNA(Lys), tRNA(Glu) and tRNA(Gln). Also essential during biosynthesis of the molybdenum cofactor. Acts by mediating the C-terminal thiocarboxylation of sulfur carriers URM1 and MOCS2A. Its N-terminus first activates URM1 and MOCS2A as acyl-adenylates (-COAMP), then the persulfide sulfur on the catalytic cysteine is transferred to URM1 and MOCS2A to form thiocarboxylation (-COSH) of their C-terminus. The reaction probably involves hydrogen sulfide that is generated from the persulfide intermediate and that acts as nucleophile towards URM1 and MOCS2A. Subsequently, a transient disulfide bond is formed. Does not use thiosulfate as sulfur donor; NFS1 probably acting as a sulfur donor for thiocarboxylation reactions.</text>
</comment>